<evidence type="ECO:0000313" key="1">
    <source>
        <dbReference type="EMBL" id="SDV49063.1"/>
    </source>
</evidence>
<keyword evidence="2" id="KW-1185">Reference proteome</keyword>
<dbReference type="AlphaFoldDB" id="A0A1H2PQG7"/>
<dbReference type="EMBL" id="FNLO01000007">
    <property type="protein sequence ID" value="SDV49063.1"/>
    <property type="molecule type" value="Genomic_DNA"/>
</dbReference>
<protein>
    <submittedName>
        <fullName evidence="1">Uncharacterized protein</fullName>
    </submittedName>
</protein>
<accession>A0A1H2PQG7</accession>
<proteinExistence type="predicted"/>
<name>A0A1H2PQG7_9BURK</name>
<organism evidence="1 2">
    <name type="scientific">Chitinasiproducens palmae</name>
    <dbReference type="NCBI Taxonomy" id="1770053"/>
    <lineage>
        <taxon>Bacteria</taxon>
        <taxon>Pseudomonadati</taxon>
        <taxon>Pseudomonadota</taxon>
        <taxon>Betaproteobacteria</taxon>
        <taxon>Burkholderiales</taxon>
        <taxon>Burkholderiaceae</taxon>
        <taxon>Chitinasiproducens</taxon>
    </lineage>
</organism>
<dbReference type="RefSeq" id="WP_091908668.1">
    <property type="nucleotide sequence ID" value="NZ_FNLO01000007.1"/>
</dbReference>
<gene>
    <name evidence="1" type="ORF">SAMN05216551_10733</name>
</gene>
<dbReference type="Proteomes" id="UP000243719">
    <property type="component" value="Unassembled WGS sequence"/>
</dbReference>
<sequence>MTIRIVSDANYTGPYALENLIDADPDYFKKRVLADGGTIINQAALDAAIGWVHAQGLSILDTFAASAAWGIKLDTDGTSILRVYSLDGNDLVRYGAYLSPQLDRTSFSFPIMRNVGNSATSGWLKSQASAYLATANEFCLGAAMYTEAGDDRAISCCAAIPASLSSTITTQPAYLIAQNNDSGLSRQVALLRPTTTTNAVQTATNDYVDFRAMVCHGNISAGTNKMFVGSQPATYLTTASEQLLDYTTLPLDLLCLAYGNRNNGVACKGGVREMWNIKKSTEQISQALAARLASL</sequence>
<reference evidence="2" key="1">
    <citation type="submission" date="2016-09" db="EMBL/GenBank/DDBJ databases">
        <authorList>
            <person name="Varghese N."/>
            <person name="Submissions S."/>
        </authorList>
    </citation>
    <scope>NUCLEOTIDE SEQUENCE [LARGE SCALE GENOMIC DNA]</scope>
    <source>
        <strain evidence="2">JS23</strain>
    </source>
</reference>
<evidence type="ECO:0000313" key="2">
    <source>
        <dbReference type="Proteomes" id="UP000243719"/>
    </source>
</evidence>